<evidence type="ECO:0000313" key="3">
    <source>
        <dbReference type="Proteomes" id="UP000887013"/>
    </source>
</evidence>
<accession>A0A8X6P4U5</accession>
<dbReference type="Proteomes" id="UP000887013">
    <property type="component" value="Unassembled WGS sequence"/>
</dbReference>
<comment type="caution">
    <text evidence="2">The sequence shown here is derived from an EMBL/GenBank/DDBJ whole genome shotgun (WGS) entry which is preliminary data.</text>
</comment>
<organism evidence="2 3">
    <name type="scientific">Nephila pilipes</name>
    <name type="common">Giant wood spider</name>
    <name type="synonym">Nephila maculata</name>
    <dbReference type="NCBI Taxonomy" id="299642"/>
    <lineage>
        <taxon>Eukaryota</taxon>
        <taxon>Metazoa</taxon>
        <taxon>Ecdysozoa</taxon>
        <taxon>Arthropoda</taxon>
        <taxon>Chelicerata</taxon>
        <taxon>Arachnida</taxon>
        <taxon>Araneae</taxon>
        <taxon>Araneomorphae</taxon>
        <taxon>Entelegynae</taxon>
        <taxon>Araneoidea</taxon>
        <taxon>Nephilidae</taxon>
        <taxon>Nephila</taxon>
    </lineage>
</organism>
<reference evidence="2" key="1">
    <citation type="submission" date="2020-08" db="EMBL/GenBank/DDBJ databases">
        <title>Multicomponent nature underlies the extraordinary mechanical properties of spider dragline silk.</title>
        <authorList>
            <person name="Kono N."/>
            <person name="Nakamura H."/>
            <person name="Mori M."/>
            <person name="Yoshida Y."/>
            <person name="Ohtoshi R."/>
            <person name="Malay A.D."/>
            <person name="Moran D.A.P."/>
            <person name="Tomita M."/>
            <person name="Numata K."/>
            <person name="Arakawa K."/>
        </authorList>
    </citation>
    <scope>NUCLEOTIDE SEQUENCE</scope>
</reference>
<sequence>MAPSELADKLDVYCSIPNTAPSKKTAQSREYIFKPYSPERSSPNRKFHKTKQAGSTSSYSRDDKLKTDDRCERTSVSCYGCCKSRITKPRRQNCKTPGRIRTQQILATFN</sequence>
<dbReference type="EMBL" id="BMAW01111678">
    <property type="protein sequence ID" value="GFT49084.1"/>
    <property type="molecule type" value="Genomic_DNA"/>
</dbReference>
<proteinExistence type="predicted"/>
<evidence type="ECO:0000313" key="2">
    <source>
        <dbReference type="EMBL" id="GFT49084.1"/>
    </source>
</evidence>
<protein>
    <submittedName>
        <fullName evidence="2">Uncharacterized protein</fullName>
    </submittedName>
</protein>
<gene>
    <name evidence="2" type="ORF">NPIL_421821</name>
</gene>
<keyword evidence="3" id="KW-1185">Reference proteome</keyword>
<evidence type="ECO:0000256" key="1">
    <source>
        <dbReference type="SAM" id="MobiDB-lite"/>
    </source>
</evidence>
<dbReference type="AlphaFoldDB" id="A0A8X6P4U5"/>
<feature type="region of interest" description="Disordered" evidence="1">
    <location>
        <begin position="35"/>
        <end position="67"/>
    </location>
</feature>
<name>A0A8X6P4U5_NEPPI</name>